<evidence type="ECO:0000313" key="17">
    <source>
        <dbReference type="Proteomes" id="UP000507245"/>
    </source>
</evidence>
<dbReference type="GO" id="GO:0015031">
    <property type="term" value="P:protein transport"/>
    <property type="evidence" value="ECO:0007669"/>
    <property type="project" value="UniProtKB-KW"/>
</dbReference>
<keyword evidence="6" id="KW-0967">Endosome</keyword>
<evidence type="ECO:0000256" key="1">
    <source>
        <dbReference type="ARBA" id="ARBA00004521"/>
    </source>
</evidence>
<evidence type="ECO:0000256" key="6">
    <source>
        <dbReference type="ARBA" id="ARBA00022753"/>
    </source>
</evidence>
<feature type="region of interest" description="Disordered" evidence="13">
    <location>
        <begin position="140"/>
        <end position="180"/>
    </location>
</feature>
<protein>
    <recommendedName>
        <fullName evidence="15">V-SNARE coiled-coil homology domain-containing protein</fullName>
    </recommendedName>
</protein>
<dbReference type="PANTHER" id="PTHR21136">
    <property type="entry name" value="SNARE PROTEINS"/>
    <property type="match status" value="1"/>
</dbReference>
<feature type="transmembrane region" description="Helical" evidence="14">
    <location>
        <begin position="538"/>
        <end position="562"/>
    </location>
</feature>
<feature type="compositionally biased region" description="Basic and acidic residues" evidence="13">
    <location>
        <begin position="159"/>
        <end position="174"/>
    </location>
</feature>
<keyword evidence="17" id="KW-1185">Reference proteome</keyword>
<evidence type="ECO:0000256" key="14">
    <source>
        <dbReference type="SAM" id="Phobius"/>
    </source>
</evidence>
<comment type="function">
    <text evidence="10">Involved in the targeting and/or fusion of transport vesicles to their target membrane.</text>
</comment>
<dbReference type="GO" id="GO:0016192">
    <property type="term" value="P:vesicle-mediated transport"/>
    <property type="evidence" value="ECO:0007669"/>
    <property type="project" value="InterPro"/>
</dbReference>
<gene>
    <name evidence="16" type="ORF">ORAREDHAP_LOCUS25569</name>
</gene>
<dbReference type="EMBL" id="CAEKKB010000004">
    <property type="protein sequence ID" value="CAB4307096.1"/>
    <property type="molecule type" value="Genomic_DNA"/>
</dbReference>
<dbReference type="PRINTS" id="PR00219">
    <property type="entry name" value="SYNAPTOBREVN"/>
</dbReference>
<dbReference type="Pfam" id="PF00957">
    <property type="entry name" value="Synaptobrevin"/>
    <property type="match status" value="1"/>
</dbReference>
<dbReference type="GO" id="GO:0031901">
    <property type="term" value="C:early endosome membrane"/>
    <property type="evidence" value="ECO:0007669"/>
    <property type="project" value="UniProtKB-SubCell"/>
</dbReference>
<dbReference type="SUPFAM" id="SSF58038">
    <property type="entry name" value="SNARE fusion complex"/>
    <property type="match status" value="1"/>
</dbReference>
<organism evidence="16 17">
    <name type="scientific">Prunus armeniaca</name>
    <name type="common">Apricot</name>
    <name type="synonym">Armeniaca vulgaris</name>
    <dbReference type="NCBI Taxonomy" id="36596"/>
    <lineage>
        <taxon>Eukaryota</taxon>
        <taxon>Viridiplantae</taxon>
        <taxon>Streptophyta</taxon>
        <taxon>Embryophyta</taxon>
        <taxon>Tracheophyta</taxon>
        <taxon>Spermatophyta</taxon>
        <taxon>Magnoliopsida</taxon>
        <taxon>eudicotyledons</taxon>
        <taxon>Gunneridae</taxon>
        <taxon>Pentapetalae</taxon>
        <taxon>rosids</taxon>
        <taxon>fabids</taxon>
        <taxon>Rosales</taxon>
        <taxon>Rosaceae</taxon>
        <taxon>Amygdaloideae</taxon>
        <taxon>Amygdaleae</taxon>
        <taxon>Prunus</taxon>
    </lineage>
</organism>
<comment type="subcellular location">
    <subcellularLocation>
        <location evidence="1">Cell membrane</location>
        <topology evidence="1">Single-pass type IV membrane protein</topology>
    </subcellularLocation>
    <subcellularLocation>
        <location evidence="11">Early endosome membrane</location>
        <topology evidence="11">Single-pass type IV membrane protein</topology>
    </subcellularLocation>
</comment>
<dbReference type="AlphaFoldDB" id="A0A6J5WZ45"/>
<evidence type="ECO:0000256" key="4">
    <source>
        <dbReference type="ARBA" id="ARBA00022475"/>
    </source>
</evidence>
<evidence type="ECO:0000256" key="3">
    <source>
        <dbReference type="ARBA" id="ARBA00022448"/>
    </source>
</evidence>
<proteinExistence type="inferred from homology"/>
<sequence length="565" mass="60493">MTHYSERRAILRSYDYAVSRHCMSHPLFSSTAPLRAYPRSRRAAVRTTPARWRKMVPTYRHPLGRINSRRDKPGSQKPVTRLTAVFVSDGTDLLRIHCSVTIGRTAIHICSQCSRTAISAAPFPPYRLQRHQVPIAVARRAEASPPGPLSIRRSIPARDNTHPGFDRRRKDGKAGPHRAAAGKFARGATDGTVVRNAVVTEATQVRGSGSGGRRGTLTGGVAGCAIERRHFGGASEGRGWGAQGGGKVEEIKASAPKNGGQRSTQKGRHHQPCAGASPRGREGGGRGEADLGRRRTGEESGGGGGGRGNERRSGGPREWVGRRQSQGGPQGEGGLGEGSSGLGEGERSKGPGLMAGGHSAKQGGGEGWGALAAKVVGTGEEGKGGVTSVQKVEASESIGDGPRCCVGAGPAYGGADESSEDKYLLLFGSGQRCCFKIWWWKGCYSPSNSLNKELGSKLKEHMQYCVDHPEEISKLAKVKAQVSEVKGVMMENIEKVLDRGEKIELLVDKTENLHQQAQDFRNVGTKMRRKMWLQNMKVKLIVLGILIALILVIILSVCHGFNCGK</sequence>
<feature type="compositionally biased region" description="Basic and acidic residues" evidence="13">
    <location>
        <begin position="279"/>
        <end position="298"/>
    </location>
</feature>
<feature type="region of interest" description="Disordered" evidence="13">
    <location>
        <begin position="254"/>
        <end position="366"/>
    </location>
</feature>
<dbReference type="PROSITE" id="PS00417">
    <property type="entry name" value="SYNAPTOBREVIN"/>
    <property type="match status" value="1"/>
</dbReference>
<dbReference type="Gene3D" id="1.20.5.110">
    <property type="match status" value="1"/>
</dbReference>
<comment type="similarity">
    <text evidence="2">Belongs to the synaptobrevin family.</text>
</comment>
<dbReference type="PANTHER" id="PTHR21136:SF92">
    <property type="entry name" value="LONGIN DOMAIN-CONTAINING PROTEIN"/>
    <property type="match status" value="1"/>
</dbReference>
<dbReference type="OrthoDB" id="248747at2759"/>
<keyword evidence="9 14" id="KW-0472">Membrane</keyword>
<dbReference type="GO" id="GO:0005886">
    <property type="term" value="C:plasma membrane"/>
    <property type="evidence" value="ECO:0007669"/>
    <property type="project" value="UniProtKB-SubCell"/>
</dbReference>
<dbReference type="CDD" id="cd15843">
    <property type="entry name" value="R-SNARE"/>
    <property type="match status" value="1"/>
</dbReference>
<evidence type="ECO:0000256" key="12">
    <source>
        <dbReference type="PROSITE-ProRule" id="PRU00290"/>
    </source>
</evidence>
<keyword evidence="12" id="KW-0175">Coiled coil</keyword>
<keyword evidence="8 14" id="KW-1133">Transmembrane helix</keyword>
<evidence type="ECO:0000256" key="2">
    <source>
        <dbReference type="ARBA" id="ARBA00008025"/>
    </source>
</evidence>
<accession>A0A6J5WZ45</accession>
<evidence type="ECO:0000256" key="9">
    <source>
        <dbReference type="ARBA" id="ARBA00023136"/>
    </source>
</evidence>
<evidence type="ECO:0000256" key="8">
    <source>
        <dbReference type="ARBA" id="ARBA00022989"/>
    </source>
</evidence>
<evidence type="ECO:0000256" key="10">
    <source>
        <dbReference type="ARBA" id="ARBA00037493"/>
    </source>
</evidence>
<feature type="domain" description="V-SNARE coiled-coil homology" evidence="15">
    <location>
        <begin position="474"/>
        <end position="534"/>
    </location>
</feature>
<reference evidence="17" key="1">
    <citation type="journal article" date="2020" name="Genome Biol.">
        <title>Gamete binning: chromosome-level and haplotype-resolved genome assembly enabled by high-throughput single-cell sequencing of gamete genomes.</title>
        <authorList>
            <person name="Campoy J.A."/>
            <person name="Sun H."/>
            <person name="Goel M."/>
            <person name="Jiao W.-B."/>
            <person name="Folz-Donahue K."/>
            <person name="Wang N."/>
            <person name="Rubio M."/>
            <person name="Liu C."/>
            <person name="Kukat C."/>
            <person name="Ruiz D."/>
            <person name="Huettel B."/>
            <person name="Schneeberger K."/>
        </authorList>
    </citation>
    <scope>NUCLEOTIDE SEQUENCE [LARGE SCALE GENOMIC DNA]</scope>
    <source>
        <strain evidence="17">cv. Rojo Pasion</strain>
    </source>
</reference>
<dbReference type="InterPro" id="IPR001388">
    <property type="entry name" value="Synaptobrevin-like"/>
</dbReference>
<evidence type="ECO:0000259" key="15">
    <source>
        <dbReference type="PROSITE" id="PS50892"/>
    </source>
</evidence>
<keyword evidence="5 14" id="KW-0812">Transmembrane</keyword>
<evidence type="ECO:0000256" key="13">
    <source>
        <dbReference type="SAM" id="MobiDB-lite"/>
    </source>
</evidence>
<dbReference type="Proteomes" id="UP000507245">
    <property type="component" value="Unassembled WGS sequence"/>
</dbReference>
<feature type="compositionally biased region" description="Gly residues" evidence="13">
    <location>
        <begin position="328"/>
        <end position="343"/>
    </location>
</feature>
<name>A0A6J5WZ45_PRUAR</name>
<keyword evidence="7" id="KW-0653">Protein transport</keyword>
<evidence type="ECO:0000256" key="7">
    <source>
        <dbReference type="ARBA" id="ARBA00022927"/>
    </source>
</evidence>
<evidence type="ECO:0000313" key="16">
    <source>
        <dbReference type="EMBL" id="CAB4307096.1"/>
    </source>
</evidence>
<keyword evidence="4" id="KW-1003">Cell membrane</keyword>
<evidence type="ECO:0000256" key="5">
    <source>
        <dbReference type="ARBA" id="ARBA00022692"/>
    </source>
</evidence>
<dbReference type="FunFam" id="1.20.5.110:FF:000010">
    <property type="entry name" value="Vesicle-associated membrane protein 726"/>
    <property type="match status" value="1"/>
</dbReference>
<keyword evidence="3" id="KW-0813">Transport</keyword>
<dbReference type="InterPro" id="IPR042855">
    <property type="entry name" value="V_SNARE_CC"/>
</dbReference>
<evidence type="ECO:0000256" key="11">
    <source>
        <dbReference type="ARBA" id="ARBA00037832"/>
    </source>
</evidence>
<feature type="compositionally biased region" description="Basic and acidic residues" evidence="13">
    <location>
        <begin position="308"/>
        <end position="321"/>
    </location>
</feature>
<dbReference type="InterPro" id="IPR051097">
    <property type="entry name" value="Synaptobrevin-like_transport"/>
</dbReference>
<dbReference type="PROSITE" id="PS50892">
    <property type="entry name" value="V_SNARE"/>
    <property type="match status" value="1"/>
</dbReference>